<comment type="caution">
    <text evidence="1">The sequence shown here is derived from an EMBL/GenBank/DDBJ whole genome shotgun (WGS) entry which is preliminary data.</text>
</comment>
<organism evidence="1 2">
    <name type="scientific">Aristolochia fimbriata</name>
    <name type="common">White veined hardy Dutchman's pipe vine</name>
    <dbReference type="NCBI Taxonomy" id="158543"/>
    <lineage>
        <taxon>Eukaryota</taxon>
        <taxon>Viridiplantae</taxon>
        <taxon>Streptophyta</taxon>
        <taxon>Embryophyta</taxon>
        <taxon>Tracheophyta</taxon>
        <taxon>Spermatophyta</taxon>
        <taxon>Magnoliopsida</taxon>
        <taxon>Magnoliidae</taxon>
        <taxon>Piperales</taxon>
        <taxon>Aristolochiaceae</taxon>
        <taxon>Aristolochia</taxon>
    </lineage>
</organism>
<proteinExistence type="predicted"/>
<gene>
    <name evidence="1" type="ORF">H6P81_016367</name>
</gene>
<sequence>MEEVTTFCARYVDGMETKLNRPVRYEEGPIGAGTSFLMTANESYQAHRFILFNNKNVMPYIDEQKTALKHQHLQWSENRLQLEQHNVFVQWFREHVEPNCMLGEGSQLGDKCSVKRSVIGGHCRIGSIVKVVQVVVAISITCRVSQILIVVTNQVRGLRDDGVVCYLFEDKQWIKDTDDVVTSSRSSKISNPSMQNDNYIHHKEARKQCF</sequence>
<evidence type="ECO:0000313" key="2">
    <source>
        <dbReference type="Proteomes" id="UP000825729"/>
    </source>
</evidence>
<dbReference type="InterPro" id="IPR011004">
    <property type="entry name" value="Trimer_LpxA-like_sf"/>
</dbReference>
<accession>A0AAV7E861</accession>
<dbReference type="PANTHER" id="PTHR48258">
    <property type="entry name" value="DUF4218 DOMAIN-CONTAINING PROTEIN-RELATED"/>
    <property type="match status" value="1"/>
</dbReference>
<dbReference type="SUPFAM" id="SSF51161">
    <property type="entry name" value="Trimeric LpxA-like enzymes"/>
    <property type="match status" value="1"/>
</dbReference>
<name>A0AAV7E861_ARIFI</name>
<evidence type="ECO:0000313" key="1">
    <source>
        <dbReference type="EMBL" id="KAG9445027.1"/>
    </source>
</evidence>
<protein>
    <submittedName>
        <fullName evidence="1">Uncharacterized protein</fullName>
    </submittedName>
</protein>
<reference evidence="1 2" key="1">
    <citation type="submission" date="2021-07" db="EMBL/GenBank/DDBJ databases">
        <title>The Aristolochia fimbriata genome: insights into angiosperm evolution, floral development and chemical biosynthesis.</title>
        <authorList>
            <person name="Jiao Y."/>
        </authorList>
    </citation>
    <scope>NUCLEOTIDE SEQUENCE [LARGE SCALE GENOMIC DNA]</scope>
    <source>
        <strain evidence="1">IBCAS-2021</strain>
        <tissue evidence="1">Leaf</tissue>
    </source>
</reference>
<dbReference type="AlphaFoldDB" id="A0AAV7E861"/>
<dbReference type="EMBL" id="JAINDJ010000006">
    <property type="protein sequence ID" value="KAG9445027.1"/>
    <property type="molecule type" value="Genomic_DNA"/>
</dbReference>
<dbReference type="Proteomes" id="UP000825729">
    <property type="component" value="Unassembled WGS sequence"/>
</dbReference>
<keyword evidence="2" id="KW-1185">Reference proteome</keyword>